<dbReference type="AlphaFoldDB" id="A0A9W8DIW8"/>
<comment type="caution">
    <text evidence="2">The sequence shown here is derived from an EMBL/GenBank/DDBJ whole genome shotgun (WGS) entry which is preliminary data.</text>
</comment>
<keyword evidence="3" id="KW-1185">Reference proteome</keyword>
<dbReference type="Proteomes" id="UP001150538">
    <property type="component" value="Unassembled WGS sequence"/>
</dbReference>
<dbReference type="EMBL" id="JANBPU010000701">
    <property type="protein sequence ID" value="KAJ1909711.1"/>
    <property type="molecule type" value="Genomic_DNA"/>
</dbReference>
<reference evidence="2" key="1">
    <citation type="submission" date="2022-07" db="EMBL/GenBank/DDBJ databases">
        <title>Phylogenomic reconstructions and comparative analyses of Kickxellomycotina fungi.</title>
        <authorList>
            <person name="Reynolds N.K."/>
            <person name="Stajich J.E."/>
            <person name="Barry K."/>
            <person name="Grigoriev I.V."/>
            <person name="Crous P."/>
            <person name="Smith M.E."/>
        </authorList>
    </citation>
    <scope>NUCLEOTIDE SEQUENCE</scope>
    <source>
        <strain evidence="2">NBRC 100468</strain>
    </source>
</reference>
<sequence length="261" mass="30388">MGKRNPNEDNLNEKAQLIGELYRILITAETKMFAVGVSAGRFLGMFQSLFFPVCYQSCVLAIKRGEKIPFCIKEICWLAEFFFHYFKKLSFVADLKQSYNVKIEIKKEDYPKYCVDYYCCVFTILIWLLMLATACPYDKLNQELIDICNILKIHNDGAIVLTDSELNLDQCFGIMALFVLTLNQKFVEKVFIKPLREVTDELRGPCKEVYKYPTPDNPTQWVKLFVTEQAIFEGYSYEYPLGEDLDENLYGEDSDEEWLGD</sequence>
<organism evidence="2 3">
    <name type="scientific">Mycoemilia scoparia</name>
    <dbReference type="NCBI Taxonomy" id="417184"/>
    <lineage>
        <taxon>Eukaryota</taxon>
        <taxon>Fungi</taxon>
        <taxon>Fungi incertae sedis</taxon>
        <taxon>Zoopagomycota</taxon>
        <taxon>Kickxellomycotina</taxon>
        <taxon>Kickxellomycetes</taxon>
        <taxon>Kickxellales</taxon>
        <taxon>Kickxellaceae</taxon>
        <taxon>Mycoemilia</taxon>
    </lineage>
</organism>
<evidence type="ECO:0000313" key="2">
    <source>
        <dbReference type="EMBL" id="KAJ1909711.1"/>
    </source>
</evidence>
<keyword evidence="1" id="KW-0812">Transmembrane</keyword>
<gene>
    <name evidence="2" type="ORF">H4219_006356</name>
</gene>
<keyword evidence="1" id="KW-1133">Transmembrane helix</keyword>
<name>A0A9W8DIW8_9FUNG</name>
<evidence type="ECO:0000256" key="1">
    <source>
        <dbReference type="SAM" id="Phobius"/>
    </source>
</evidence>
<feature type="transmembrane region" description="Helical" evidence="1">
    <location>
        <begin position="115"/>
        <end position="134"/>
    </location>
</feature>
<accession>A0A9W8DIW8</accession>
<evidence type="ECO:0000313" key="3">
    <source>
        <dbReference type="Proteomes" id="UP001150538"/>
    </source>
</evidence>
<protein>
    <submittedName>
        <fullName evidence="2">Uncharacterized protein</fullName>
    </submittedName>
</protein>
<keyword evidence="1" id="KW-0472">Membrane</keyword>
<proteinExistence type="predicted"/>